<evidence type="ECO:0000256" key="11">
    <source>
        <dbReference type="SAM" id="MobiDB-lite"/>
    </source>
</evidence>
<gene>
    <name evidence="13" type="ORF">KC19_10G167200</name>
</gene>
<evidence type="ECO:0000313" key="14">
    <source>
        <dbReference type="Proteomes" id="UP000822688"/>
    </source>
</evidence>
<feature type="region of interest" description="Disordered" evidence="11">
    <location>
        <begin position="134"/>
        <end position="157"/>
    </location>
</feature>
<dbReference type="GO" id="GO:0046872">
    <property type="term" value="F:metal ion binding"/>
    <property type="evidence" value="ECO:0007669"/>
    <property type="project" value="UniProtKB-KW"/>
</dbReference>
<reference evidence="13" key="1">
    <citation type="submission" date="2020-06" db="EMBL/GenBank/DDBJ databases">
        <title>WGS assembly of Ceratodon purpureus strain R40.</title>
        <authorList>
            <person name="Carey S.B."/>
            <person name="Jenkins J."/>
            <person name="Shu S."/>
            <person name="Lovell J.T."/>
            <person name="Sreedasyam A."/>
            <person name="Maumus F."/>
            <person name="Tiley G.P."/>
            <person name="Fernandez-Pozo N."/>
            <person name="Barry K."/>
            <person name="Chen C."/>
            <person name="Wang M."/>
            <person name="Lipzen A."/>
            <person name="Daum C."/>
            <person name="Saski C.A."/>
            <person name="Payton A.C."/>
            <person name="Mcbreen J.C."/>
            <person name="Conrad R.E."/>
            <person name="Kollar L.M."/>
            <person name="Olsson S."/>
            <person name="Huttunen S."/>
            <person name="Landis J.B."/>
            <person name="Wickett N.J."/>
            <person name="Johnson M.G."/>
            <person name="Rensing S.A."/>
            <person name="Grimwood J."/>
            <person name="Schmutz J."/>
            <person name="Mcdaniel S.F."/>
        </authorList>
    </citation>
    <scope>NUCLEOTIDE SEQUENCE</scope>
    <source>
        <strain evidence="13">R40</strain>
    </source>
</reference>
<dbReference type="InterPro" id="IPR009080">
    <property type="entry name" value="tRNAsynth_Ia_anticodon-bd"/>
</dbReference>
<dbReference type="GO" id="GO:0006423">
    <property type="term" value="P:cysteinyl-tRNA aminoacylation"/>
    <property type="evidence" value="ECO:0007669"/>
    <property type="project" value="InterPro"/>
</dbReference>
<dbReference type="HAMAP" id="MF_00041">
    <property type="entry name" value="Cys_tRNA_synth"/>
    <property type="match status" value="1"/>
</dbReference>
<comment type="cofactor">
    <cofactor evidence="1">
        <name>Zn(2+)</name>
        <dbReference type="ChEBI" id="CHEBI:29105"/>
    </cofactor>
</comment>
<evidence type="ECO:0000256" key="4">
    <source>
        <dbReference type="ARBA" id="ARBA00022723"/>
    </source>
</evidence>
<evidence type="ECO:0000256" key="2">
    <source>
        <dbReference type="ARBA" id="ARBA00012832"/>
    </source>
</evidence>
<dbReference type="GO" id="GO:0005737">
    <property type="term" value="C:cytoplasm"/>
    <property type="evidence" value="ECO:0007669"/>
    <property type="project" value="TreeGrafter"/>
</dbReference>
<evidence type="ECO:0000256" key="1">
    <source>
        <dbReference type="ARBA" id="ARBA00001947"/>
    </source>
</evidence>
<dbReference type="InterPro" id="IPR015803">
    <property type="entry name" value="Cys-tRNA-ligase"/>
</dbReference>
<keyword evidence="5" id="KW-0547">Nucleotide-binding</keyword>
<keyword evidence="14" id="KW-1185">Reference proteome</keyword>
<dbReference type="Pfam" id="PF01406">
    <property type="entry name" value="tRNA-synt_1e"/>
    <property type="match status" value="1"/>
</dbReference>
<dbReference type="GO" id="GO:0004817">
    <property type="term" value="F:cysteine-tRNA ligase activity"/>
    <property type="evidence" value="ECO:0007669"/>
    <property type="project" value="UniProtKB-EC"/>
</dbReference>
<evidence type="ECO:0000256" key="9">
    <source>
        <dbReference type="ARBA" id="ARBA00023146"/>
    </source>
</evidence>
<dbReference type="AlphaFoldDB" id="A0A8T0GMM5"/>
<evidence type="ECO:0000313" key="13">
    <source>
        <dbReference type="EMBL" id="KAG0560270.1"/>
    </source>
</evidence>
<dbReference type="InterPro" id="IPR032678">
    <property type="entry name" value="tRNA-synt_1_cat_dom"/>
</dbReference>
<organism evidence="13 14">
    <name type="scientific">Ceratodon purpureus</name>
    <name type="common">Fire moss</name>
    <name type="synonym">Dicranum purpureum</name>
    <dbReference type="NCBI Taxonomy" id="3225"/>
    <lineage>
        <taxon>Eukaryota</taxon>
        <taxon>Viridiplantae</taxon>
        <taxon>Streptophyta</taxon>
        <taxon>Embryophyta</taxon>
        <taxon>Bryophyta</taxon>
        <taxon>Bryophytina</taxon>
        <taxon>Bryopsida</taxon>
        <taxon>Dicranidae</taxon>
        <taxon>Pseudoditrichales</taxon>
        <taxon>Ditrichaceae</taxon>
        <taxon>Ceratodon</taxon>
    </lineage>
</organism>
<dbReference type="SUPFAM" id="SSF47323">
    <property type="entry name" value="Anticodon-binding domain of a subclass of class I aminoacyl-tRNA synthetases"/>
    <property type="match status" value="1"/>
</dbReference>
<name>A0A8T0GMM5_CERPU</name>
<evidence type="ECO:0000256" key="5">
    <source>
        <dbReference type="ARBA" id="ARBA00022741"/>
    </source>
</evidence>
<dbReference type="FunFam" id="3.40.50.620:FF:000355">
    <property type="entry name" value="Cysteinyl-tRNA synthetase, putative"/>
    <property type="match status" value="1"/>
</dbReference>
<dbReference type="SUPFAM" id="SSF52374">
    <property type="entry name" value="Nucleotidylyl transferase"/>
    <property type="match status" value="1"/>
</dbReference>
<accession>A0A8T0GMM5</accession>
<dbReference type="PANTHER" id="PTHR10890:SF3">
    <property type="entry name" value="CYSTEINE--TRNA LIGASE, CYTOPLASMIC"/>
    <property type="match status" value="1"/>
</dbReference>
<keyword evidence="6" id="KW-0862">Zinc</keyword>
<dbReference type="PRINTS" id="PR00983">
    <property type="entry name" value="TRNASYNTHCYS"/>
</dbReference>
<keyword evidence="3" id="KW-0436">Ligase</keyword>
<dbReference type="EMBL" id="CM026431">
    <property type="protein sequence ID" value="KAG0560270.1"/>
    <property type="molecule type" value="Genomic_DNA"/>
</dbReference>
<keyword evidence="8" id="KW-0648">Protein biosynthesis</keyword>
<evidence type="ECO:0000256" key="8">
    <source>
        <dbReference type="ARBA" id="ARBA00022917"/>
    </source>
</evidence>
<dbReference type="InterPro" id="IPR024909">
    <property type="entry name" value="Cys-tRNA/MSH_ligase"/>
</dbReference>
<feature type="domain" description="tRNA synthetases class I catalytic" evidence="12">
    <location>
        <begin position="40"/>
        <end position="456"/>
    </location>
</feature>
<dbReference type="EC" id="6.1.1.16" evidence="2"/>
<dbReference type="Proteomes" id="UP000822688">
    <property type="component" value="Chromosome 10"/>
</dbReference>
<dbReference type="GO" id="GO:0005524">
    <property type="term" value="F:ATP binding"/>
    <property type="evidence" value="ECO:0007669"/>
    <property type="project" value="UniProtKB-KW"/>
</dbReference>
<evidence type="ECO:0000256" key="10">
    <source>
        <dbReference type="ARBA" id="ARBA00031499"/>
    </source>
</evidence>
<keyword evidence="7" id="KW-0067">ATP-binding</keyword>
<dbReference type="NCBIfam" id="TIGR00435">
    <property type="entry name" value="cysS"/>
    <property type="match status" value="1"/>
</dbReference>
<evidence type="ECO:0000256" key="7">
    <source>
        <dbReference type="ARBA" id="ARBA00022840"/>
    </source>
</evidence>
<evidence type="ECO:0000259" key="12">
    <source>
        <dbReference type="Pfam" id="PF01406"/>
    </source>
</evidence>
<evidence type="ECO:0000256" key="3">
    <source>
        <dbReference type="ARBA" id="ARBA00022598"/>
    </source>
</evidence>
<sequence>MAIASDAAPPGDAPTKRRGLVVNNSLDKEKVPFVTKDGSMNVTWYICGPTVYDSSHVGHARNYVTFDIIRRILEDYFHYNVKYVMNVTDVDDKIINRARRNYLMEQYRSTATDLSKVIKDLDIAMEEEMVKQQKKISDTEDELAKATSSRQKDDLADRVKQEQLKVNKINEARDSMNILKEKAMKLEGKEGIDILLGGNAADSLASQLDSKLGATVTDHAIYKSHTLKYENEFWDDMTSLGCGYPDVLVRVTEYMDKIIEYVQVIVANKFAYVANGSVYFDTKAFKEGGHQYGKLNPAAVGSSLLASESESNFETSEKRTSCDFALWKKSKPGEPSWESPWGMGRPGWHIECSAMASDILGDSMDIHSGGHDLQFPHHDNELAQAEAYFHCHEWVRYFFHSGHLSIDGLKMSKSLKNFITIKEALTKYTARQLRMLFVIQSWDKSINFSTTVVNEALGKERQFKNFFANVESYLRQPPMEGVQRPGDDEKQLFSRVDQAQDQVRERLEDNFDTAGAVTELLSLVKDVHSYIDKCKSAGGKPQLALLKKAAVFVTKILTVFGLSEAKNNEIGFGSTNQAGSTGDLATTVAPYVEGWVSLRDKVRSAVKSGASQVSLEEIKGKLMELTDKDRDENMVDAGVCVVDDGNTSKWRLDDPKILQRERDERRLKIKEEKLRVLRQKRLQKANLLEKHESASVSPSELFKTREEYKDFTFDDRGVPSHDKDGNELTKSAKKKVEAVYKKAAADHEKFKASLAKDPQFLQNMQKELQEIDSDISQLEQDR</sequence>
<dbReference type="CDD" id="cd00672">
    <property type="entry name" value="CysRS_core"/>
    <property type="match status" value="1"/>
</dbReference>
<dbReference type="InterPro" id="IPR014729">
    <property type="entry name" value="Rossmann-like_a/b/a_fold"/>
</dbReference>
<keyword evidence="4" id="KW-0479">Metal-binding</keyword>
<dbReference type="PANTHER" id="PTHR10890">
    <property type="entry name" value="CYSTEINYL-TRNA SYNTHETASE"/>
    <property type="match status" value="1"/>
</dbReference>
<evidence type="ECO:0000256" key="6">
    <source>
        <dbReference type="ARBA" id="ARBA00022833"/>
    </source>
</evidence>
<proteinExistence type="inferred from homology"/>
<dbReference type="Gene3D" id="3.40.50.620">
    <property type="entry name" value="HUPs"/>
    <property type="match status" value="1"/>
</dbReference>
<keyword evidence="9" id="KW-0030">Aminoacyl-tRNA synthetase</keyword>
<dbReference type="OrthoDB" id="438179at2759"/>
<protein>
    <recommendedName>
        <fullName evidence="2">cysteine--tRNA ligase</fullName>
        <ecNumber evidence="2">6.1.1.16</ecNumber>
    </recommendedName>
    <alternativeName>
        <fullName evidence="10">Cysteinyl-tRNA synthetase</fullName>
    </alternativeName>
</protein>
<comment type="caution">
    <text evidence="13">The sequence shown here is derived from an EMBL/GenBank/DDBJ whole genome shotgun (WGS) entry which is preliminary data.</text>
</comment>